<dbReference type="EMBL" id="CAJHNH020000469">
    <property type="protein sequence ID" value="CAG5117900.1"/>
    <property type="molecule type" value="Genomic_DNA"/>
</dbReference>
<name>A0A8S3YSD7_9EUPU</name>
<dbReference type="Proteomes" id="UP000678393">
    <property type="component" value="Unassembled WGS sequence"/>
</dbReference>
<protein>
    <submittedName>
        <fullName evidence="1">Uncharacterized protein</fullName>
    </submittedName>
</protein>
<organism evidence="1 2">
    <name type="scientific">Candidula unifasciata</name>
    <dbReference type="NCBI Taxonomy" id="100452"/>
    <lineage>
        <taxon>Eukaryota</taxon>
        <taxon>Metazoa</taxon>
        <taxon>Spiralia</taxon>
        <taxon>Lophotrochozoa</taxon>
        <taxon>Mollusca</taxon>
        <taxon>Gastropoda</taxon>
        <taxon>Heterobranchia</taxon>
        <taxon>Euthyneura</taxon>
        <taxon>Panpulmonata</taxon>
        <taxon>Eupulmonata</taxon>
        <taxon>Stylommatophora</taxon>
        <taxon>Helicina</taxon>
        <taxon>Helicoidea</taxon>
        <taxon>Geomitridae</taxon>
        <taxon>Candidula</taxon>
    </lineage>
</organism>
<feature type="non-terminal residue" evidence="1">
    <location>
        <position position="1"/>
    </location>
</feature>
<sequence>RLEEEYIDLATKIERDASLSELADTGVPLCPLCNKMELTLNQDGSRSSMNVCVDCEKMTCTRCGGYQTSVTTR</sequence>
<reference evidence="1" key="1">
    <citation type="submission" date="2021-04" db="EMBL/GenBank/DDBJ databases">
        <authorList>
            <consortium name="Molecular Ecology Group"/>
        </authorList>
    </citation>
    <scope>NUCLEOTIDE SEQUENCE</scope>
</reference>
<keyword evidence="2" id="KW-1185">Reference proteome</keyword>
<comment type="caution">
    <text evidence="1">The sequence shown here is derived from an EMBL/GenBank/DDBJ whole genome shotgun (WGS) entry which is preliminary data.</text>
</comment>
<evidence type="ECO:0000313" key="1">
    <source>
        <dbReference type="EMBL" id="CAG5117900.1"/>
    </source>
</evidence>
<proteinExistence type="predicted"/>
<feature type="non-terminal residue" evidence="1">
    <location>
        <position position="73"/>
    </location>
</feature>
<dbReference type="OrthoDB" id="6155020at2759"/>
<evidence type="ECO:0000313" key="2">
    <source>
        <dbReference type="Proteomes" id="UP000678393"/>
    </source>
</evidence>
<dbReference type="InterPro" id="IPR013083">
    <property type="entry name" value="Znf_RING/FYVE/PHD"/>
</dbReference>
<dbReference type="Gene3D" id="3.30.40.10">
    <property type="entry name" value="Zinc/RING finger domain, C3HC4 (zinc finger)"/>
    <property type="match status" value="1"/>
</dbReference>
<accession>A0A8S3YSD7</accession>
<gene>
    <name evidence="1" type="ORF">CUNI_LOCUS3458</name>
</gene>
<dbReference type="AlphaFoldDB" id="A0A8S3YSD7"/>